<sequence>MPKGKPNILGIWGDDIGMGLWAEPFTTLRLQKIYNLFQYPQMVHGAMAHRAK</sequence>
<gene>
    <name evidence="1" type="ORF">SAMN06296065_103267</name>
</gene>
<evidence type="ECO:0000313" key="1">
    <source>
        <dbReference type="EMBL" id="SMP61476.1"/>
    </source>
</evidence>
<evidence type="ECO:0000313" key="2">
    <source>
        <dbReference type="Proteomes" id="UP001157910"/>
    </source>
</evidence>
<reference evidence="1 2" key="1">
    <citation type="submission" date="2017-05" db="EMBL/GenBank/DDBJ databases">
        <authorList>
            <person name="Varghese N."/>
            <person name="Submissions S."/>
        </authorList>
    </citation>
    <scope>NUCLEOTIDE SEQUENCE [LARGE SCALE GENOMIC DNA]</scope>
    <source>
        <strain evidence="1 2">SM16</strain>
    </source>
</reference>
<keyword evidence="2" id="KW-1185">Reference proteome</keyword>
<accession>A0ABY1Q756</accession>
<dbReference type="RefSeq" id="WP_283405682.1">
    <property type="nucleotide sequence ID" value="NZ_FXUI01000003.1"/>
</dbReference>
<dbReference type="Proteomes" id="UP001157910">
    <property type="component" value="Unassembled WGS sequence"/>
</dbReference>
<name>A0ABY1Q756_9SPHN</name>
<protein>
    <submittedName>
        <fullName evidence="1">Uncharacterized protein</fullName>
    </submittedName>
</protein>
<proteinExistence type="predicted"/>
<comment type="caution">
    <text evidence="1">The sequence shown here is derived from an EMBL/GenBank/DDBJ whole genome shotgun (WGS) entry which is preliminary data.</text>
</comment>
<organism evidence="1 2">
    <name type="scientific">Novosphingobium panipatense</name>
    <dbReference type="NCBI Taxonomy" id="428991"/>
    <lineage>
        <taxon>Bacteria</taxon>
        <taxon>Pseudomonadati</taxon>
        <taxon>Pseudomonadota</taxon>
        <taxon>Alphaproteobacteria</taxon>
        <taxon>Sphingomonadales</taxon>
        <taxon>Sphingomonadaceae</taxon>
        <taxon>Novosphingobium</taxon>
    </lineage>
</organism>
<dbReference type="EMBL" id="FXUI01000003">
    <property type="protein sequence ID" value="SMP61476.1"/>
    <property type="molecule type" value="Genomic_DNA"/>
</dbReference>